<dbReference type="InterPro" id="IPR001360">
    <property type="entry name" value="Glyco_hydro_1"/>
</dbReference>
<evidence type="ECO:0000256" key="8">
    <source>
        <dbReference type="ARBA" id="ARBA00023326"/>
    </source>
</evidence>
<dbReference type="InterPro" id="IPR017736">
    <property type="entry name" value="Glyco_hydro_1_beta-glucosidase"/>
</dbReference>
<dbReference type="Proteomes" id="UP001332192">
    <property type="component" value="Chromosome"/>
</dbReference>
<organism evidence="11 12">
    <name type="scientific">Carboxydichorda subterranea</name>
    <dbReference type="NCBI Taxonomy" id="3109565"/>
    <lineage>
        <taxon>Bacteria</taxon>
        <taxon>Bacillati</taxon>
        <taxon>Bacillota</taxon>
        <taxon>Limnochordia</taxon>
        <taxon>Limnochordales</taxon>
        <taxon>Geochordaceae</taxon>
        <taxon>Carboxydichorda</taxon>
    </lineage>
</organism>
<reference evidence="11 12" key="1">
    <citation type="journal article" date="2024" name="Front. Microbiol.">
        <title>Novel thermophilic genera Geochorda gen. nov. and Carboxydochorda gen. nov. from the deep terrestrial subsurface reveal the ecophysiological diversity in the class Limnochordia.</title>
        <authorList>
            <person name="Karnachuk O.V."/>
            <person name="Lukina A.P."/>
            <person name="Avakyan M.R."/>
            <person name="Kadnikov V.V."/>
            <person name="Begmatov S."/>
            <person name="Beletsky A.V."/>
            <person name="Vlasova K.G."/>
            <person name="Novikov A.A."/>
            <person name="Shcherbakova V.A."/>
            <person name="Mardanov A.V."/>
            <person name="Ravin N.V."/>
        </authorList>
    </citation>
    <scope>NUCLEOTIDE SEQUENCE [LARGE SCALE GENOMIC DNA]</scope>
    <source>
        <strain evidence="11 12">L945</strain>
    </source>
</reference>
<evidence type="ECO:0000256" key="3">
    <source>
        <dbReference type="ARBA" id="ARBA00012744"/>
    </source>
</evidence>
<keyword evidence="4 10" id="KW-0378">Hydrolase</keyword>
<dbReference type="InterPro" id="IPR033132">
    <property type="entry name" value="GH_1_N_CS"/>
</dbReference>
<evidence type="ECO:0000256" key="7">
    <source>
        <dbReference type="ARBA" id="ARBA00023295"/>
    </source>
</evidence>
<accession>A0ABZ1BZZ8</accession>
<dbReference type="PROSITE" id="PS00572">
    <property type="entry name" value="GLYCOSYL_HYDROL_F1_1"/>
    <property type="match status" value="1"/>
</dbReference>
<dbReference type="EC" id="3.2.1.21" evidence="3 10"/>
<dbReference type="NCBIfam" id="TIGR03356">
    <property type="entry name" value="BGL"/>
    <property type="match status" value="1"/>
</dbReference>
<evidence type="ECO:0000313" key="12">
    <source>
        <dbReference type="Proteomes" id="UP001332192"/>
    </source>
</evidence>
<dbReference type="SUPFAM" id="SSF51445">
    <property type="entry name" value="(Trans)glycosidases"/>
    <property type="match status" value="1"/>
</dbReference>
<evidence type="ECO:0000256" key="2">
    <source>
        <dbReference type="ARBA" id="ARBA00010838"/>
    </source>
</evidence>
<dbReference type="EMBL" id="CP141615">
    <property type="protein sequence ID" value="WRP18106.1"/>
    <property type="molecule type" value="Genomic_DNA"/>
</dbReference>
<evidence type="ECO:0000256" key="9">
    <source>
        <dbReference type="PROSITE-ProRule" id="PRU10055"/>
    </source>
</evidence>
<evidence type="ECO:0000256" key="6">
    <source>
        <dbReference type="ARBA" id="ARBA00023277"/>
    </source>
</evidence>
<evidence type="ECO:0000256" key="10">
    <source>
        <dbReference type="RuleBase" id="RU361175"/>
    </source>
</evidence>
<protein>
    <recommendedName>
        <fullName evidence="3 10">Beta-glucosidase</fullName>
        <ecNumber evidence="3 10">3.2.1.21</ecNumber>
    </recommendedName>
</protein>
<comment type="catalytic activity">
    <reaction evidence="1 10">
        <text>Hydrolysis of terminal, non-reducing beta-D-glucosyl residues with release of beta-D-glucose.</text>
        <dbReference type="EC" id="3.2.1.21"/>
    </reaction>
</comment>
<evidence type="ECO:0000313" key="11">
    <source>
        <dbReference type="EMBL" id="WRP18106.1"/>
    </source>
</evidence>
<keyword evidence="5" id="KW-0136">Cellulose degradation</keyword>
<comment type="similarity">
    <text evidence="2 10">Belongs to the glycosyl hydrolase 1 family.</text>
</comment>
<dbReference type="InterPro" id="IPR018120">
    <property type="entry name" value="Glyco_hydro_1_AS"/>
</dbReference>
<name>A0ABZ1BZZ8_9FIRM</name>
<dbReference type="Gene3D" id="3.20.20.80">
    <property type="entry name" value="Glycosidases"/>
    <property type="match status" value="1"/>
</dbReference>
<keyword evidence="12" id="KW-1185">Reference proteome</keyword>
<dbReference type="InterPro" id="IPR017853">
    <property type="entry name" value="GH"/>
</dbReference>
<sequence>MLRFPEGFLWGCATAAYQIEGSPLADGAGPSIWHRFSHTPGNVERGDTGDVACDHYRRWRDDVALMRELGLKAYRFSVAWPRVLPDGRGAVNETGLAFYHRLVDALLEAGIVPFITLYHWDLPGALQDLGGWANRDVAGWFADYAALLFDRLGDRVRHWITLNEPWCVAHLGYIAGVHAPGMRDLWAGLRAVHHLLLAHGRAVQAFRASNVKKGRIGITLNLAPQYPASRSEADLAAAQRADAYHNRLVLDPIFSGRYPELLVRRFNDAWPDAPQADLETIATPIDFLGINYYSRGVVAHAPGAGFLETRSVAQPGPHTAMGWEIYPEGLFELLVRIHGEYGGPTLYITENGAAFDDRLEPSGGVHDTDRLDYLRRHFLQAHRAIEAGVRLQGYFVWSLMDNFEWAHGYSKRFGIVYVDYETQRRVIKQSGHWYREIIARNGLENGDAV</sequence>
<keyword evidence="6" id="KW-0119">Carbohydrate metabolism</keyword>
<evidence type="ECO:0000256" key="5">
    <source>
        <dbReference type="ARBA" id="ARBA00023001"/>
    </source>
</evidence>
<dbReference type="PANTHER" id="PTHR10353">
    <property type="entry name" value="GLYCOSYL HYDROLASE"/>
    <property type="match status" value="1"/>
</dbReference>
<evidence type="ECO:0000256" key="1">
    <source>
        <dbReference type="ARBA" id="ARBA00000448"/>
    </source>
</evidence>
<proteinExistence type="inferred from homology"/>
<dbReference type="PROSITE" id="PS00653">
    <property type="entry name" value="GLYCOSYL_HYDROL_F1_2"/>
    <property type="match status" value="1"/>
</dbReference>
<dbReference type="RefSeq" id="WP_324717377.1">
    <property type="nucleotide sequence ID" value="NZ_CP141615.1"/>
</dbReference>
<dbReference type="PANTHER" id="PTHR10353:SF36">
    <property type="entry name" value="LP05116P"/>
    <property type="match status" value="1"/>
</dbReference>
<feature type="active site" description="Nucleophile" evidence="9">
    <location>
        <position position="350"/>
    </location>
</feature>
<evidence type="ECO:0000256" key="4">
    <source>
        <dbReference type="ARBA" id="ARBA00022801"/>
    </source>
</evidence>
<gene>
    <name evidence="11" type="ORF">U7230_03630</name>
</gene>
<keyword evidence="7 10" id="KW-0326">Glycosidase</keyword>
<keyword evidence="8" id="KW-0624">Polysaccharide degradation</keyword>
<dbReference type="GO" id="GO:0008422">
    <property type="term" value="F:beta-glucosidase activity"/>
    <property type="evidence" value="ECO:0007669"/>
    <property type="project" value="UniProtKB-EC"/>
</dbReference>
<dbReference type="PRINTS" id="PR00131">
    <property type="entry name" value="GLHYDRLASE1"/>
</dbReference>
<dbReference type="Pfam" id="PF00232">
    <property type="entry name" value="Glyco_hydro_1"/>
    <property type="match status" value="1"/>
</dbReference>